<comment type="caution">
    <text evidence="5">The sequence shown here is derived from an EMBL/GenBank/DDBJ whole genome shotgun (WGS) entry which is preliminary data.</text>
</comment>
<dbReference type="SUPFAM" id="SSF49785">
    <property type="entry name" value="Galactose-binding domain-like"/>
    <property type="match status" value="1"/>
</dbReference>
<dbReference type="SUPFAM" id="SSF51126">
    <property type="entry name" value="Pectin lyase-like"/>
    <property type="match status" value="1"/>
</dbReference>
<dbReference type="Pfam" id="PF02368">
    <property type="entry name" value="Big_2"/>
    <property type="match status" value="1"/>
</dbReference>
<organism evidence="5 6">
    <name type="scientific">Mobilisporobacter senegalensis</name>
    <dbReference type="NCBI Taxonomy" id="1329262"/>
    <lineage>
        <taxon>Bacteria</taxon>
        <taxon>Bacillati</taxon>
        <taxon>Bacillota</taxon>
        <taxon>Clostridia</taxon>
        <taxon>Lachnospirales</taxon>
        <taxon>Lachnospiraceae</taxon>
        <taxon>Mobilisporobacter</taxon>
    </lineage>
</organism>
<evidence type="ECO:0000313" key="6">
    <source>
        <dbReference type="Proteomes" id="UP000273083"/>
    </source>
</evidence>
<dbReference type="SUPFAM" id="SSF49373">
    <property type="entry name" value="Invasin/intimin cell-adhesion fragments"/>
    <property type="match status" value="1"/>
</dbReference>
<dbReference type="Gene3D" id="2.60.120.260">
    <property type="entry name" value="Galactose-binding domain-like"/>
    <property type="match status" value="2"/>
</dbReference>
<dbReference type="Pfam" id="PF22816">
    <property type="entry name" value="CatAgl_D2"/>
    <property type="match status" value="1"/>
</dbReference>
<feature type="compositionally biased region" description="Polar residues" evidence="1">
    <location>
        <begin position="1542"/>
        <end position="1554"/>
    </location>
</feature>
<dbReference type="Gene3D" id="2.160.20.10">
    <property type="entry name" value="Single-stranded right-handed beta-helix, Pectin lyase-like"/>
    <property type="match status" value="1"/>
</dbReference>
<dbReference type="InterPro" id="IPR011050">
    <property type="entry name" value="Pectin_lyase_fold/virulence"/>
</dbReference>
<evidence type="ECO:0000259" key="2">
    <source>
        <dbReference type="Pfam" id="PF02368"/>
    </source>
</evidence>
<dbReference type="InterPro" id="IPR035992">
    <property type="entry name" value="Ricin_B-like_lectins"/>
</dbReference>
<evidence type="ECO:0000259" key="3">
    <source>
        <dbReference type="Pfam" id="PF22815"/>
    </source>
</evidence>
<feature type="region of interest" description="Disordered" evidence="1">
    <location>
        <begin position="1541"/>
        <end position="1563"/>
    </location>
</feature>
<evidence type="ECO:0000256" key="1">
    <source>
        <dbReference type="SAM" id="MobiDB-lite"/>
    </source>
</evidence>
<dbReference type="InterPro" id="IPR006626">
    <property type="entry name" value="PbH1"/>
</dbReference>
<keyword evidence="6" id="KW-1185">Reference proteome</keyword>
<dbReference type="InterPro" id="IPR055149">
    <property type="entry name" value="Agl_cat_D2"/>
</dbReference>
<dbReference type="SMART" id="SM00710">
    <property type="entry name" value="PbH1"/>
    <property type="match status" value="6"/>
</dbReference>
<dbReference type="CDD" id="cd23432">
    <property type="entry name" value="beta-trefoil_Ricin_EndoBetaGal-like"/>
    <property type="match status" value="6"/>
</dbReference>
<dbReference type="CDD" id="cd14490">
    <property type="entry name" value="CBM6-CBM35-CBM36_like_1"/>
    <property type="match status" value="1"/>
</dbReference>
<dbReference type="InterPro" id="IPR003343">
    <property type="entry name" value="Big_2"/>
</dbReference>
<evidence type="ECO:0000313" key="5">
    <source>
        <dbReference type="EMBL" id="ROR27414.1"/>
    </source>
</evidence>
<sequence length="1916" mass="213351">MNWVFKKRIIALLLSVIMVIGVMPMNSAKVIAATEGSQESIFYIRNNYLNNEYLYDDNGTLRFGQPISGTDTRYQWAVEELDGNKAIKNIGTQQYINVNGCEIVWNGTVKVSAFAEGNSDFLWSFDTSSTTFISSVSNMGANLSIATSESFPDRTEVECRNDGAATWGTSKWDFIKLEDFSEPSIQSKYYIKNNYKQGAYLYDDNGTLRFGQPMSDTDTRYQWAVEEAGGNKAIKNIGTQQYINVSGCEIAWNGTVKVSTFVEEDNDFLWSFDTLNTTFIGSVSNTGANLSIATSESFPDRTEVECRNDGAATWGTSSWDFVKVEDFVEPETEIYVNIQNSYYQLYMMEENGIVIYGNTKRSNEYAQWLLMEGTNNLYAIKNKATGHYILPISGSDKLQCIDSEDPYYWTKEVGMNGIVFGDSLANSGIEEGETYIKCIHMENKKGYSENSHIQKNWGTPQWILKEYSEVDYKFIKAGDSDLYMYEDTDNNIKLGTLNQEDSSYYWAIDSSGDSSYIKNRRTGHNITIEHLYQNGDRSLPLVGMTGEPGWSSIKWKTTKVEGGPDTYTIESGWDWYTNCIIHHKVPSDGSIYCNDTGATKENANAWWIFETAPELITRIEIPTGYIRLISSSSNNSLYEIQKSHALVYGNNPEDDLRTHWLIDESPEDGYYRIKNRVSGRFISSDNNLTYLQCLGFGELADGALWEIAFADGTQNIVFRNKLNPLTYLNIGAGAGYAQSTLVSTEAGTTAWVMEEAPVQGNNPEGEEKDEIATGMIVDTNKYYVQYDNNYISAKEGAVIEESIPNDNAVWLVEYYNGQTRIINKNTGEYLYGNENILELLICDTPEEKKQVQWEKSERNGIITFTSDALSIQLIKIPDTAVYEAAEAFIRRNETVFTIFSNDTYTKTITISYNSNGTSTYQVKVNGILKGEVNFRNTKGTMKSKTFEVLLNKGINTIAFTPKSGNVTLDKLQLEDIHTNYRGASSTFIGYEAEQNETNGEILEDDREYRQFMSEASGRRGVKLSNTGDYVEFTLQEAANSLVLRYCIPDAFSGDGINTTLSMYVNSSKEKSLDLTSKYSWVYGSYPWSNTPDDKPHRFFDDSRILLDKVYPAGTKIRLQKDNTDTAAYYIIDFVETELADPAAEQPGNSLSITSYGAIPGDGLDDTDALRRCITQAANAKKEVWIPKGSYDFTQDESIEIIPEGITIRGAGMWHTILQGPGAGFMVKANKVSFYDFSILGAETGRDDAHGRTGIEVSDKAGDLNDLTIQNIWIEHVKAGIWTYYMDKMHIVGCRIRNTYADGINLCGGTSNSVIEQCQIRNTGDDAIALWSSAKYQRYDSNNKIRYNTAGLQWLASSVSIYGGKDNEITDNLIHDTIGFGGGINISGNHNPIGFEGEVNVKRNTLLRCGGHEYNYNQDYGAIWIYPVTDINANISVEDNEILDSTYQGISIIGGSRVKSISLFSNIIDTCGTWGIDIASGISGIMENKNTVFRGNMINTLNNGSDIFDINTSIDNNLVHEIYPVGIITDENDGLNGLINITPEDQNSGNNQHSSTDGEKDSILKPEQPVSISKILAGNMVINNKIGNLTYAVSAEELQKMIGNGKKSNIALIIDKDHLIDIMNEGKVAKVNIEIKVNDGILDNSKVNIASIILPKEVIEAARKNEITIITSIENQKDKIQTSYTFDGELLKQTKRKMNDINLLLHTSSVMSQDSNDIQSLLEQDKRSKDGITLDFSQDTVFPASAKVKIYIKDLAGIKVGSKVYIYRYNSQNKKLDILPTNQAKIDKNGYITINIAAGGKYLLLPRAASSKVTTSLLNQITVNASDKTLDRKSSSSAKSQILIKVPDTIQIVRSMSKSKDKAIVQAIVSHKSSNVKLATVSANGTVTGKKKGRVTISTTVAINGQKRIIKTSFNIK</sequence>
<dbReference type="InterPro" id="IPR008964">
    <property type="entry name" value="Invasin/intimin_cell_adhesion"/>
</dbReference>
<dbReference type="InterPro" id="IPR033801">
    <property type="entry name" value="CBM6-CBM35-CBM36-like_1"/>
</dbReference>
<dbReference type="EMBL" id="RJVG01000006">
    <property type="protein sequence ID" value="ROR27414.1"/>
    <property type="molecule type" value="Genomic_DNA"/>
</dbReference>
<dbReference type="SUPFAM" id="SSF50370">
    <property type="entry name" value="Ricin B-like lectins"/>
    <property type="match status" value="1"/>
</dbReference>
<protein>
    <submittedName>
        <fullName evidence="5">Ig-like protein group 2</fullName>
    </submittedName>
</protein>
<feature type="domain" description="BIG2" evidence="2">
    <location>
        <begin position="1868"/>
        <end position="1907"/>
    </location>
</feature>
<gene>
    <name evidence="5" type="ORF">EDD66_106111</name>
</gene>
<dbReference type="InterPro" id="IPR008979">
    <property type="entry name" value="Galactose-bd-like_sf"/>
</dbReference>
<feature type="domain" description="Alpha-1,3-glucanase catalytic" evidence="4">
    <location>
        <begin position="1176"/>
        <end position="1451"/>
    </location>
</feature>
<dbReference type="Pfam" id="PF22815">
    <property type="entry name" value="CatAgl_D1"/>
    <property type="match status" value="1"/>
</dbReference>
<dbReference type="RefSeq" id="WP_123609662.1">
    <property type="nucleotide sequence ID" value="NZ_RJVG01000006.1"/>
</dbReference>
<evidence type="ECO:0000259" key="4">
    <source>
        <dbReference type="Pfam" id="PF22816"/>
    </source>
</evidence>
<accession>A0A3N1XL21</accession>
<feature type="domain" description="CBM6/CBM35/CBM36-like 1" evidence="3">
    <location>
        <begin position="990"/>
        <end position="1137"/>
    </location>
</feature>
<dbReference type="Proteomes" id="UP000273083">
    <property type="component" value="Unassembled WGS sequence"/>
</dbReference>
<dbReference type="OrthoDB" id="197688at2"/>
<reference evidence="5 6" key="1">
    <citation type="submission" date="2018-11" db="EMBL/GenBank/DDBJ databases">
        <title>Genomic Encyclopedia of Type Strains, Phase IV (KMG-IV): sequencing the most valuable type-strain genomes for metagenomic binning, comparative biology and taxonomic classification.</title>
        <authorList>
            <person name="Goeker M."/>
        </authorList>
    </citation>
    <scope>NUCLEOTIDE SEQUENCE [LARGE SCALE GENOMIC DNA]</scope>
    <source>
        <strain evidence="5 6">DSM 26537</strain>
    </source>
</reference>
<proteinExistence type="predicted"/>
<dbReference type="InterPro" id="IPR012334">
    <property type="entry name" value="Pectin_lyas_fold"/>
</dbReference>
<dbReference type="Gene3D" id="2.80.10.50">
    <property type="match status" value="6"/>
</dbReference>
<name>A0A3N1XL21_9FIRM</name>
<dbReference type="Gene3D" id="2.60.40.1080">
    <property type="match status" value="1"/>
</dbReference>